<dbReference type="AlphaFoldDB" id="A0A1I3HTK6"/>
<dbReference type="PROSITE" id="PS51635">
    <property type="entry name" value="PNPLA"/>
    <property type="match status" value="1"/>
</dbReference>
<dbReference type="InterPro" id="IPR002641">
    <property type="entry name" value="PNPLA_dom"/>
</dbReference>
<evidence type="ECO:0000256" key="2">
    <source>
        <dbReference type="ARBA" id="ARBA00022963"/>
    </source>
</evidence>
<feature type="active site" description="Proton acceptor" evidence="4">
    <location>
        <position position="153"/>
    </location>
</feature>
<reference evidence="7" key="1">
    <citation type="submission" date="2016-10" db="EMBL/GenBank/DDBJ databases">
        <authorList>
            <person name="Varghese N."/>
            <person name="Submissions S."/>
        </authorList>
    </citation>
    <scope>NUCLEOTIDE SEQUENCE [LARGE SCALE GENOMIC DNA]</scope>
    <source>
        <strain evidence="7">Z-7934</strain>
    </source>
</reference>
<protein>
    <submittedName>
        <fullName evidence="6">NTE family protein</fullName>
    </submittedName>
</protein>
<dbReference type="InterPro" id="IPR016035">
    <property type="entry name" value="Acyl_Trfase/lysoPLipase"/>
</dbReference>
<sequence length="253" mass="27314">MKSQRIGIALGGGGSRGFAHLGVLEALREKGIFPDVIAGTSAGSIVGALMAAGKTPGEIMSIMKENKLGDYAKIGLPTEGFMSLDGLKEQLESTLPSDDFHQLKHKLIVAVSNLLTGQVEYLSEGSISLAVQASSSIPILFSPVEINGQWYVDGGLLDNLPVKPLLDVCDKIIAVDVMPLEKLEKLDGITEVAARVFQISVVSRPDEHMDDCDLVIRLEELENYQILDTDHADEIYEIGYNYVKNLDLSALSS</sequence>
<dbReference type="SUPFAM" id="SSF52151">
    <property type="entry name" value="FabD/lysophospholipase-like"/>
    <property type="match status" value="1"/>
</dbReference>
<dbReference type="GO" id="GO:0016042">
    <property type="term" value="P:lipid catabolic process"/>
    <property type="evidence" value="ECO:0007669"/>
    <property type="project" value="UniProtKB-UniRule"/>
</dbReference>
<accession>A0A1I3HTK6</accession>
<feature type="short sequence motif" description="GXSXG" evidence="4">
    <location>
        <begin position="39"/>
        <end position="43"/>
    </location>
</feature>
<dbReference type="InterPro" id="IPR050301">
    <property type="entry name" value="NTE"/>
</dbReference>
<dbReference type="Proteomes" id="UP000199287">
    <property type="component" value="Unassembled WGS sequence"/>
</dbReference>
<evidence type="ECO:0000313" key="6">
    <source>
        <dbReference type="EMBL" id="SFI39012.1"/>
    </source>
</evidence>
<gene>
    <name evidence="6" type="ORF">SAMN05192551_11612</name>
</gene>
<name>A0A1I3HTK6_9FIRM</name>
<evidence type="ECO:0000256" key="4">
    <source>
        <dbReference type="PROSITE-ProRule" id="PRU01161"/>
    </source>
</evidence>
<dbReference type="EMBL" id="FOQA01000016">
    <property type="protein sequence ID" value="SFI39012.1"/>
    <property type="molecule type" value="Genomic_DNA"/>
</dbReference>
<dbReference type="CDD" id="cd07205">
    <property type="entry name" value="Pat_PNPLA6_PNPLA7_NTE1_like"/>
    <property type="match status" value="1"/>
</dbReference>
<evidence type="ECO:0000313" key="7">
    <source>
        <dbReference type="Proteomes" id="UP000199287"/>
    </source>
</evidence>
<feature type="domain" description="PNPLA" evidence="5">
    <location>
        <begin position="8"/>
        <end position="166"/>
    </location>
</feature>
<keyword evidence="2 4" id="KW-0442">Lipid degradation</keyword>
<evidence type="ECO:0000259" key="5">
    <source>
        <dbReference type="PROSITE" id="PS51635"/>
    </source>
</evidence>
<dbReference type="Gene3D" id="3.40.1090.10">
    <property type="entry name" value="Cytosolic phospholipase A2 catalytic domain"/>
    <property type="match status" value="2"/>
</dbReference>
<evidence type="ECO:0000256" key="1">
    <source>
        <dbReference type="ARBA" id="ARBA00022801"/>
    </source>
</evidence>
<dbReference type="RefSeq" id="WP_093373865.1">
    <property type="nucleotide sequence ID" value="NZ_FOQA01000016.1"/>
</dbReference>
<dbReference type="GO" id="GO:0016787">
    <property type="term" value="F:hydrolase activity"/>
    <property type="evidence" value="ECO:0007669"/>
    <property type="project" value="UniProtKB-UniRule"/>
</dbReference>
<organism evidence="6 7">
    <name type="scientific">Tindallia magadiensis</name>
    <dbReference type="NCBI Taxonomy" id="69895"/>
    <lineage>
        <taxon>Bacteria</taxon>
        <taxon>Bacillati</taxon>
        <taxon>Bacillota</taxon>
        <taxon>Clostridia</taxon>
        <taxon>Peptostreptococcales</taxon>
        <taxon>Tindalliaceae</taxon>
        <taxon>Tindallia</taxon>
    </lineage>
</organism>
<proteinExistence type="predicted"/>
<keyword evidence="1 4" id="KW-0378">Hydrolase</keyword>
<feature type="active site" description="Nucleophile" evidence="4">
    <location>
        <position position="41"/>
    </location>
</feature>
<feature type="short sequence motif" description="DGA/G" evidence="4">
    <location>
        <begin position="153"/>
        <end position="155"/>
    </location>
</feature>
<dbReference type="Pfam" id="PF01734">
    <property type="entry name" value="Patatin"/>
    <property type="match status" value="1"/>
</dbReference>
<dbReference type="STRING" id="69895.SAMN05192551_11612"/>
<evidence type="ECO:0000256" key="3">
    <source>
        <dbReference type="ARBA" id="ARBA00023098"/>
    </source>
</evidence>
<keyword evidence="7" id="KW-1185">Reference proteome</keyword>
<dbReference type="OrthoDB" id="9770965at2"/>
<keyword evidence="3 4" id="KW-0443">Lipid metabolism</keyword>
<dbReference type="PANTHER" id="PTHR14226">
    <property type="entry name" value="NEUROPATHY TARGET ESTERASE/SWISS CHEESE D.MELANOGASTER"/>
    <property type="match status" value="1"/>
</dbReference>
<dbReference type="PANTHER" id="PTHR14226:SF78">
    <property type="entry name" value="SLR0060 PROTEIN"/>
    <property type="match status" value="1"/>
</dbReference>
<feature type="short sequence motif" description="GXGXXG" evidence="4">
    <location>
        <begin position="12"/>
        <end position="17"/>
    </location>
</feature>